<proteinExistence type="predicted"/>
<name>A0ABW4R7W1_9RHOB</name>
<dbReference type="Proteomes" id="UP001597213">
    <property type="component" value="Unassembled WGS sequence"/>
</dbReference>
<dbReference type="Pfam" id="PF01636">
    <property type="entry name" value="APH"/>
    <property type="match status" value="1"/>
</dbReference>
<feature type="domain" description="Aminoglycoside phosphotransferase" evidence="1">
    <location>
        <begin position="39"/>
        <end position="226"/>
    </location>
</feature>
<accession>A0ABW4R7W1</accession>
<comment type="caution">
    <text evidence="2">The sequence shown here is derived from an EMBL/GenBank/DDBJ whole genome shotgun (WGS) entry which is preliminary data.</text>
</comment>
<keyword evidence="3" id="KW-1185">Reference proteome</keyword>
<evidence type="ECO:0000313" key="3">
    <source>
        <dbReference type="Proteomes" id="UP001597213"/>
    </source>
</evidence>
<dbReference type="InterPro" id="IPR011009">
    <property type="entry name" value="Kinase-like_dom_sf"/>
</dbReference>
<dbReference type="EMBL" id="JBHUEN010000031">
    <property type="protein sequence ID" value="MFD1882298.1"/>
    <property type="molecule type" value="Genomic_DNA"/>
</dbReference>
<dbReference type="RefSeq" id="WP_379142812.1">
    <property type="nucleotide sequence ID" value="NZ_JBHUEN010000031.1"/>
</dbReference>
<dbReference type="SUPFAM" id="SSF56112">
    <property type="entry name" value="Protein kinase-like (PK-like)"/>
    <property type="match status" value="1"/>
</dbReference>
<gene>
    <name evidence="2" type="ORF">ACFSCT_11295</name>
</gene>
<organism evidence="2 3">
    <name type="scientific">Paracoccus pacificus</name>
    <dbReference type="NCBI Taxonomy" id="1463598"/>
    <lineage>
        <taxon>Bacteria</taxon>
        <taxon>Pseudomonadati</taxon>
        <taxon>Pseudomonadota</taxon>
        <taxon>Alphaproteobacteria</taxon>
        <taxon>Rhodobacterales</taxon>
        <taxon>Paracoccaceae</taxon>
        <taxon>Paracoccus</taxon>
    </lineage>
</organism>
<evidence type="ECO:0000313" key="2">
    <source>
        <dbReference type="EMBL" id="MFD1882298.1"/>
    </source>
</evidence>
<evidence type="ECO:0000259" key="1">
    <source>
        <dbReference type="Pfam" id="PF01636"/>
    </source>
</evidence>
<protein>
    <submittedName>
        <fullName evidence="2">Phosphotransferase</fullName>
    </submittedName>
</protein>
<reference evidence="3" key="1">
    <citation type="journal article" date="2019" name="Int. J. Syst. Evol. Microbiol.">
        <title>The Global Catalogue of Microorganisms (GCM) 10K type strain sequencing project: providing services to taxonomists for standard genome sequencing and annotation.</title>
        <authorList>
            <consortium name="The Broad Institute Genomics Platform"/>
            <consortium name="The Broad Institute Genome Sequencing Center for Infectious Disease"/>
            <person name="Wu L."/>
            <person name="Ma J."/>
        </authorList>
    </citation>
    <scope>NUCLEOTIDE SEQUENCE [LARGE SCALE GENOMIC DNA]</scope>
    <source>
        <strain evidence="3">CCUG 56029</strain>
    </source>
</reference>
<dbReference type="InterPro" id="IPR002575">
    <property type="entry name" value="Aminoglycoside_PTrfase"/>
</dbReference>
<sequence>MPNGPEGDRDLPHLKGGKFLRLLRDRPGHLVCEILLDGRTAYLKQFYGDDRATKVRAIAERLSSAAATLGQGRDAVALPLRIAPDEGYLVFDAAPGQPVAEALIAADRAERDRLIARVGIWLLRLVAQSLERKPFSATYWLRLSERRLAVAGRHIPRHALLVAFVEQLRIESLHLHGVGVERGASHGDLTPDNLFWDAARDRMTGIDLAARSEIPVALDAARLLVWLESRRTQPGSEVTDGIDTADHAALLSVPGLLADDQRPVLRYLIGVMMLAYYTAASHNAARRTILARAMEDWIRQAP</sequence>